<dbReference type="Pfam" id="PF00583">
    <property type="entry name" value="Acetyltransf_1"/>
    <property type="match status" value="1"/>
</dbReference>
<sequence>MNTEFKIEIASMKHIGYAELICQTMETSALARGTGISKRLPEDIIHKMEEGKAFIATHRNGDWAGFGYFEVWDNGKSVSNSGLIVAPHYRNKGIAEALKRKLFRRCRQLFPYAKIFSITTTKTVMKINSQLGFKPMPFGDLTADTQYWKGCQSCCNYDILQRTNCKFCLCTGMVFDPAESREK</sequence>
<dbReference type="InterPro" id="IPR016181">
    <property type="entry name" value="Acyl_CoA_acyltransferase"/>
</dbReference>
<protein>
    <submittedName>
        <fullName evidence="2">GNAT family N-acetyltransferase</fullName>
    </submittedName>
</protein>
<dbReference type="AlphaFoldDB" id="A0AAE3R615"/>
<proteinExistence type="predicted"/>
<dbReference type="CDD" id="cd04301">
    <property type="entry name" value="NAT_SF"/>
    <property type="match status" value="1"/>
</dbReference>
<evidence type="ECO:0000313" key="3">
    <source>
        <dbReference type="Proteomes" id="UP001232063"/>
    </source>
</evidence>
<dbReference type="InterPro" id="IPR000182">
    <property type="entry name" value="GNAT_dom"/>
</dbReference>
<comment type="caution">
    <text evidence="2">The sequence shown here is derived from an EMBL/GenBank/DDBJ whole genome shotgun (WGS) entry which is preliminary data.</text>
</comment>
<dbReference type="RefSeq" id="WP_314510824.1">
    <property type="nucleotide sequence ID" value="NZ_JASJOU010000003.1"/>
</dbReference>
<dbReference type="EMBL" id="JASJOU010000003">
    <property type="protein sequence ID" value="MDJ1501337.1"/>
    <property type="molecule type" value="Genomic_DNA"/>
</dbReference>
<accession>A0AAE3R615</accession>
<evidence type="ECO:0000313" key="2">
    <source>
        <dbReference type="EMBL" id="MDJ1501337.1"/>
    </source>
</evidence>
<keyword evidence="3" id="KW-1185">Reference proteome</keyword>
<evidence type="ECO:0000259" key="1">
    <source>
        <dbReference type="PROSITE" id="PS51186"/>
    </source>
</evidence>
<organism evidence="2 3">
    <name type="scientific">Xanthocytophaga agilis</name>
    <dbReference type="NCBI Taxonomy" id="3048010"/>
    <lineage>
        <taxon>Bacteria</taxon>
        <taxon>Pseudomonadati</taxon>
        <taxon>Bacteroidota</taxon>
        <taxon>Cytophagia</taxon>
        <taxon>Cytophagales</taxon>
        <taxon>Rhodocytophagaceae</taxon>
        <taxon>Xanthocytophaga</taxon>
    </lineage>
</organism>
<dbReference type="GO" id="GO:0016747">
    <property type="term" value="F:acyltransferase activity, transferring groups other than amino-acyl groups"/>
    <property type="evidence" value="ECO:0007669"/>
    <property type="project" value="InterPro"/>
</dbReference>
<feature type="domain" description="N-acetyltransferase" evidence="1">
    <location>
        <begin position="7"/>
        <end position="152"/>
    </location>
</feature>
<gene>
    <name evidence="2" type="ORF">QNI22_11800</name>
</gene>
<dbReference type="Proteomes" id="UP001232063">
    <property type="component" value="Unassembled WGS sequence"/>
</dbReference>
<dbReference type="Gene3D" id="3.40.630.30">
    <property type="match status" value="1"/>
</dbReference>
<dbReference type="PROSITE" id="PS51186">
    <property type="entry name" value="GNAT"/>
    <property type="match status" value="1"/>
</dbReference>
<reference evidence="2" key="1">
    <citation type="submission" date="2023-05" db="EMBL/GenBank/DDBJ databases">
        <authorList>
            <person name="Zhang X."/>
        </authorList>
    </citation>
    <scope>NUCLEOTIDE SEQUENCE</scope>
    <source>
        <strain evidence="2">BD1B2-1</strain>
    </source>
</reference>
<dbReference type="SUPFAM" id="SSF55729">
    <property type="entry name" value="Acyl-CoA N-acyltransferases (Nat)"/>
    <property type="match status" value="1"/>
</dbReference>
<name>A0AAE3R615_9BACT</name>